<dbReference type="RefSeq" id="YP_001497412.1">
    <property type="nucleotide sequence ID" value="NC_009898.1"/>
</dbReference>
<dbReference type="KEGG" id="vg:5659007"/>
<evidence type="ECO:0000313" key="2">
    <source>
        <dbReference type="EMBL" id="ABT14615.1"/>
    </source>
</evidence>
<evidence type="ECO:0000256" key="1">
    <source>
        <dbReference type="SAM" id="MobiDB-lite"/>
    </source>
</evidence>
<dbReference type="EMBL" id="DQ491002">
    <property type="protein sequence ID" value="ABT14615.1"/>
    <property type="molecule type" value="Genomic_DNA"/>
</dbReference>
<dbReference type="Proteomes" id="UP000202419">
    <property type="component" value="Segment"/>
</dbReference>
<proteinExistence type="predicted"/>
<name>A7IW91_PBCVN</name>
<dbReference type="GeneID" id="5659007"/>
<feature type="region of interest" description="Disordered" evidence="1">
    <location>
        <begin position="66"/>
        <end position="87"/>
    </location>
</feature>
<sequence>MRNFFVIQFRFLFERKILFPESCKLVGIHLNSHDDVYLNDYVSIRVSFNCLMTHRVLRRTRCHIRRSGDSSREKNTRLSSKHPESWD</sequence>
<organismHost>
    <name type="scientific">Chlorella</name>
    <dbReference type="NCBI Taxonomy" id="3071"/>
</organismHost>
<protein>
    <submittedName>
        <fullName evidence="2">Uncharacterized protein b216L</fullName>
    </submittedName>
</protein>
<gene>
    <name evidence="2" type="primary">b216L</name>
    <name evidence="2" type="ORF">NY2A_b216L</name>
</gene>
<evidence type="ECO:0000313" key="3">
    <source>
        <dbReference type="Proteomes" id="UP000202419"/>
    </source>
</evidence>
<organism evidence="2 3">
    <name type="scientific">Paramecium bursaria Chlorella virus NY2A</name>
    <name type="common">PBCV-NY2A</name>
    <dbReference type="NCBI Taxonomy" id="46021"/>
    <lineage>
        <taxon>Viruses</taxon>
        <taxon>Varidnaviria</taxon>
        <taxon>Bamfordvirae</taxon>
        <taxon>Nucleocytoviricota</taxon>
        <taxon>Megaviricetes</taxon>
        <taxon>Algavirales</taxon>
        <taxon>Phycodnaviridae</taxon>
        <taxon>Chlorovirus</taxon>
        <taxon>Chlorovirus americanus</taxon>
    </lineage>
</organism>
<keyword evidence="3" id="KW-1185">Reference proteome</keyword>
<accession>A7IW91</accession>
<reference evidence="2 3" key="1">
    <citation type="journal article" date="2007" name="Virology">
        <title>Sequence and annotation of the 369-kb NY-2A and the 345-kb AR158 viruses that infect Chlorella NC64A.</title>
        <authorList>
            <person name="Fitzgerald L.A."/>
            <person name="Graves M.V."/>
            <person name="Li X."/>
            <person name="Feldblyum T."/>
            <person name="Nierman W.C."/>
            <person name="Van Etten J.L."/>
        </authorList>
    </citation>
    <scope>NUCLEOTIDE SEQUENCE [LARGE SCALE GENOMIC DNA]</scope>
    <source>
        <strain evidence="2 3">NY-2A</strain>
    </source>
</reference>